<reference evidence="2 3" key="2">
    <citation type="submission" date="2022-06" db="EMBL/GenBank/DDBJ databases">
        <title>Genomic Encyclopedia of Type Strains, Phase I: the one thousand microbial genomes (KMG-I) project.</title>
        <authorList>
            <person name="Kyrpides N."/>
        </authorList>
    </citation>
    <scope>NUCLEOTIDE SEQUENCE [LARGE SCALE GENOMIC DNA]</scope>
    <source>
        <strain evidence="2 3">DSM 43889</strain>
    </source>
</reference>
<evidence type="ECO:0000313" key="3">
    <source>
        <dbReference type="Proteomes" id="UP000791080"/>
    </source>
</evidence>
<organism evidence="2 3">
    <name type="scientific">Actinoalloteichus caeruleus DSM 43889</name>
    <dbReference type="NCBI Taxonomy" id="1120930"/>
    <lineage>
        <taxon>Bacteria</taxon>
        <taxon>Bacillati</taxon>
        <taxon>Actinomycetota</taxon>
        <taxon>Actinomycetes</taxon>
        <taxon>Pseudonocardiales</taxon>
        <taxon>Pseudonocardiaceae</taxon>
        <taxon>Actinoalloteichus</taxon>
        <taxon>Actinoalloteichus cyanogriseus</taxon>
    </lineage>
</organism>
<keyword evidence="3" id="KW-1185">Reference proteome</keyword>
<proteinExistence type="predicted"/>
<evidence type="ECO:0000313" key="2">
    <source>
        <dbReference type="EMBL" id="MCP2333315.1"/>
    </source>
</evidence>
<comment type="caution">
    <text evidence="2">The sequence shown here is derived from an EMBL/GenBank/DDBJ whole genome shotgun (WGS) entry which is preliminary data.</text>
</comment>
<dbReference type="InterPro" id="IPR029041">
    <property type="entry name" value="FAD-linked_oxidoreductase-like"/>
</dbReference>
<dbReference type="Proteomes" id="UP000791080">
    <property type="component" value="Unassembled WGS sequence"/>
</dbReference>
<dbReference type="SUPFAM" id="SSF51730">
    <property type="entry name" value="FAD-linked oxidoreductase"/>
    <property type="match status" value="1"/>
</dbReference>
<gene>
    <name evidence="2" type="ORF">G443_003585</name>
</gene>
<name>A0ABT1JLD7_ACTCY</name>
<reference evidence="2 3" key="1">
    <citation type="submission" date="2013-07" db="EMBL/GenBank/DDBJ databases">
        <authorList>
            <consortium name="DOE Joint Genome Institute"/>
            <person name="Reeve W."/>
            <person name="Huntemann M."/>
            <person name="Han J."/>
            <person name="Chen A."/>
            <person name="Kyrpides N."/>
            <person name="Mavromatis K."/>
            <person name="Markowitz V."/>
            <person name="Palaniappan K."/>
            <person name="Ivanova N."/>
            <person name="Schaumberg A."/>
            <person name="Pati A."/>
            <person name="Liolios K."/>
            <person name="Nordberg H.P."/>
            <person name="Cantor M.N."/>
            <person name="Hua S.X."/>
            <person name="Woyke T."/>
        </authorList>
    </citation>
    <scope>NUCLEOTIDE SEQUENCE [LARGE SCALE GENOMIC DNA]</scope>
    <source>
        <strain evidence="2 3">DSM 43889</strain>
    </source>
</reference>
<dbReference type="Gene3D" id="3.20.20.220">
    <property type="match status" value="1"/>
</dbReference>
<keyword evidence="1" id="KW-0560">Oxidoreductase</keyword>
<accession>A0ABT1JLD7</accession>
<dbReference type="RefSeq" id="WP_051314143.1">
    <property type="nucleotide sequence ID" value="NZ_AUBJ02000001.1"/>
</dbReference>
<evidence type="ECO:0000256" key="1">
    <source>
        <dbReference type="ARBA" id="ARBA00023002"/>
    </source>
</evidence>
<sequence length="293" mass="31309">MPSRARVLLTSAALAAARNDAVRGRSVVTRRRTRQNAGKDAVGAVLAARRLVARFGRVRLDHLVEGATDRGAAVRATQELLDLLGEIDLSGLAPFVDVGLRPSGCGLALDVGLAEENLDRICGLAHRVGCTVTLDTEDHSSVDQVLAVAGSLRDRWRGLGVVLHANLHRTVEDCVAHSRAGSRVVLSPASHPESASVAVFDPHEVDLQYVRCARVLLAGACRPVFAARRPRLLGAVVGAARWHRRDVRSFECQVPPWMPPSDRRRLAGAGVALRAVVRFGADAGPPVVPRPGH</sequence>
<dbReference type="EMBL" id="AUBJ02000001">
    <property type="protein sequence ID" value="MCP2333315.1"/>
    <property type="molecule type" value="Genomic_DNA"/>
</dbReference>
<protein>
    <submittedName>
        <fullName evidence="2">L-proline dehydrogenase</fullName>
    </submittedName>
</protein>